<protein>
    <recommendedName>
        <fullName evidence="4">alanine racemase</fullName>
        <ecNumber evidence="4">5.1.1.1</ecNumber>
    </recommendedName>
</protein>
<comment type="catalytic activity">
    <reaction evidence="1">
        <text>L-alanine = D-alanine</text>
        <dbReference type="Rhea" id="RHEA:20249"/>
        <dbReference type="ChEBI" id="CHEBI:57416"/>
        <dbReference type="ChEBI" id="CHEBI:57972"/>
        <dbReference type="EC" id="5.1.1.1"/>
    </reaction>
</comment>
<dbReference type="Pfam" id="PF00842">
    <property type="entry name" value="Ala_racemase_C"/>
    <property type="match status" value="1"/>
</dbReference>
<dbReference type="InterPro" id="IPR011079">
    <property type="entry name" value="Ala_racemase_C"/>
</dbReference>
<dbReference type="GO" id="GO:0030632">
    <property type="term" value="P:D-alanine biosynthetic process"/>
    <property type="evidence" value="ECO:0007669"/>
    <property type="project" value="TreeGrafter"/>
</dbReference>
<dbReference type="Gene3D" id="3.20.20.10">
    <property type="entry name" value="Alanine racemase"/>
    <property type="match status" value="1"/>
</dbReference>
<evidence type="ECO:0000313" key="11">
    <source>
        <dbReference type="Proteomes" id="UP000515292"/>
    </source>
</evidence>
<organism evidence="10 11">
    <name type="scientific">Sandaracinobacteroides saxicola</name>
    <dbReference type="NCBI Taxonomy" id="2759707"/>
    <lineage>
        <taxon>Bacteria</taxon>
        <taxon>Pseudomonadati</taxon>
        <taxon>Pseudomonadota</taxon>
        <taxon>Alphaproteobacteria</taxon>
        <taxon>Sphingomonadales</taxon>
        <taxon>Sphingosinicellaceae</taxon>
        <taxon>Sandaracinobacteroides</taxon>
    </lineage>
</organism>
<keyword evidence="5 7" id="KW-0663">Pyridoxal phosphate</keyword>
<feature type="binding site" evidence="8">
    <location>
        <position position="129"/>
    </location>
    <ligand>
        <name>substrate</name>
    </ligand>
</feature>
<dbReference type="PANTHER" id="PTHR30511">
    <property type="entry name" value="ALANINE RACEMASE"/>
    <property type="match status" value="1"/>
</dbReference>
<dbReference type="SMART" id="SM01005">
    <property type="entry name" value="Ala_racemase_C"/>
    <property type="match status" value="1"/>
</dbReference>
<dbReference type="PROSITE" id="PS00395">
    <property type="entry name" value="ALANINE_RACEMASE"/>
    <property type="match status" value="1"/>
</dbReference>
<dbReference type="SUPFAM" id="SSF51419">
    <property type="entry name" value="PLP-binding barrel"/>
    <property type="match status" value="1"/>
</dbReference>
<evidence type="ECO:0000256" key="8">
    <source>
        <dbReference type="PIRSR" id="PIRSR600821-52"/>
    </source>
</evidence>
<dbReference type="InterPro" id="IPR001608">
    <property type="entry name" value="Ala_racemase_N"/>
</dbReference>
<feature type="binding site" evidence="8">
    <location>
        <position position="290"/>
    </location>
    <ligand>
        <name>substrate</name>
    </ligand>
</feature>
<feature type="modified residue" description="N6-(pyridoxal phosphate)lysine" evidence="7">
    <location>
        <position position="34"/>
    </location>
</feature>
<dbReference type="AlphaFoldDB" id="A0A7G5IG40"/>
<evidence type="ECO:0000259" key="9">
    <source>
        <dbReference type="SMART" id="SM01005"/>
    </source>
</evidence>
<dbReference type="NCBIfam" id="TIGR00492">
    <property type="entry name" value="alr"/>
    <property type="match status" value="1"/>
</dbReference>
<dbReference type="GO" id="GO:0030170">
    <property type="term" value="F:pyridoxal phosphate binding"/>
    <property type="evidence" value="ECO:0007669"/>
    <property type="project" value="TreeGrafter"/>
</dbReference>
<accession>A0A7G5IG40</accession>
<dbReference type="GO" id="GO:0008784">
    <property type="term" value="F:alanine racemase activity"/>
    <property type="evidence" value="ECO:0007669"/>
    <property type="project" value="UniProtKB-EC"/>
</dbReference>
<dbReference type="SUPFAM" id="SSF50621">
    <property type="entry name" value="Alanine racemase C-terminal domain-like"/>
    <property type="match status" value="1"/>
</dbReference>
<feature type="domain" description="Alanine racemase C-terminal" evidence="9">
    <location>
        <begin position="221"/>
        <end position="341"/>
    </location>
</feature>
<evidence type="ECO:0000313" key="10">
    <source>
        <dbReference type="EMBL" id="QMW22332.1"/>
    </source>
</evidence>
<dbReference type="InterPro" id="IPR020622">
    <property type="entry name" value="Ala_racemase_pyridoxalP-BS"/>
</dbReference>
<dbReference type="Pfam" id="PF01168">
    <property type="entry name" value="Ala_racemase_N"/>
    <property type="match status" value="1"/>
</dbReference>
<gene>
    <name evidence="10" type="primary">alr</name>
    <name evidence="10" type="ORF">H3309_13370</name>
</gene>
<dbReference type="InterPro" id="IPR029066">
    <property type="entry name" value="PLP-binding_barrel"/>
</dbReference>
<evidence type="ECO:0000256" key="7">
    <source>
        <dbReference type="PIRSR" id="PIRSR600821-50"/>
    </source>
</evidence>
<keyword evidence="6 10" id="KW-0413">Isomerase</keyword>
<dbReference type="KEGG" id="sand:H3309_13370"/>
<dbReference type="InterPro" id="IPR000821">
    <property type="entry name" value="Ala_racemase"/>
</dbReference>
<evidence type="ECO:0000256" key="5">
    <source>
        <dbReference type="ARBA" id="ARBA00022898"/>
    </source>
</evidence>
<comment type="cofactor">
    <cofactor evidence="2 7">
        <name>pyridoxal 5'-phosphate</name>
        <dbReference type="ChEBI" id="CHEBI:597326"/>
    </cofactor>
</comment>
<dbReference type="InterPro" id="IPR009006">
    <property type="entry name" value="Ala_racemase/Decarboxylase_C"/>
</dbReference>
<sequence>MPAALRLTLSTDALVANYRWFAEAAGVPVTAAVKADGYGLGARDVVARLAAAGARAFAVSSWAEAAALGVLPEGCTLLVLHGFSRCDAADAAAMPWARPVLNTPAQCAAWRAAFPARACDVMVETGMNRLGLGDLAAMEGLAVDTVHSHLACADEPGHPLTARQLQAFRALATATPDARHMLANSAGVCIGRDYAFDGVRPGLGLYGGIPRAEAVGGIAPVVALSARVIQLSAVRDGDTVGYGATWVAVGSRQVATLNVGYADGLPRGVAARLRWRAGDRWCPTVGRISMDMTAVDVTGAGVAEGDWLTADFDLATLAADGPVSQYELLTGLGHRYERRWT</sequence>
<proteinExistence type="inferred from homology"/>
<keyword evidence="11" id="KW-1185">Reference proteome</keyword>
<evidence type="ECO:0000256" key="2">
    <source>
        <dbReference type="ARBA" id="ARBA00001933"/>
    </source>
</evidence>
<dbReference type="RefSeq" id="WP_182295177.1">
    <property type="nucleotide sequence ID" value="NZ_CP059851.1"/>
</dbReference>
<evidence type="ECO:0000256" key="3">
    <source>
        <dbReference type="ARBA" id="ARBA00007880"/>
    </source>
</evidence>
<evidence type="ECO:0000256" key="4">
    <source>
        <dbReference type="ARBA" id="ARBA00013089"/>
    </source>
</evidence>
<dbReference type="Gene3D" id="2.40.37.10">
    <property type="entry name" value="Lyase, Ornithine Decarboxylase, Chain A, domain 1"/>
    <property type="match status" value="1"/>
</dbReference>
<evidence type="ECO:0000256" key="6">
    <source>
        <dbReference type="ARBA" id="ARBA00023235"/>
    </source>
</evidence>
<dbReference type="GO" id="GO:0005829">
    <property type="term" value="C:cytosol"/>
    <property type="evidence" value="ECO:0007669"/>
    <property type="project" value="TreeGrafter"/>
</dbReference>
<comment type="similarity">
    <text evidence="3">Belongs to the alanine racemase family.</text>
</comment>
<name>A0A7G5IG40_9SPHN</name>
<reference evidence="10 11" key="1">
    <citation type="submission" date="2020-07" db="EMBL/GenBank/DDBJ databases">
        <title>Complete genome sequence for Sandaracinobacter sp. M6.</title>
        <authorList>
            <person name="Tang Y."/>
            <person name="Liu Q."/>
            <person name="Guo Z."/>
            <person name="Lei P."/>
            <person name="Huang B."/>
        </authorList>
    </citation>
    <scope>NUCLEOTIDE SEQUENCE [LARGE SCALE GENOMIC DNA]</scope>
    <source>
        <strain evidence="10 11">M6</strain>
    </source>
</reference>
<dbReference type="PANTHER" id="PTHR30511:SF0">
    <property type="entry name" value="ALANINE RACEMASE, CATABOLIC-RELATED"/>
    <property type="match status" value="1"/>
</dbReference>
<dbReference type="Proteomes" id="UP000515292">
    <property type="component" value="Chromosome"/>
</dbReference>
<dbReference type="EMBL" id="CP059851">
    <property type="protein sequence ID" value="QMW22332.1"/>
    <property type="molecule type" value="Genomic_DNA"/>
</dbReference>
<dbReference type="EC" id="5.1.1.1" evidence="4"/>
<evidence type="ECO:0000256" key="1">
    <source>
        <dbReference type="ARBA" id="ARBA00000316"/>
    </source>
</evidence>
<dbReference type="PRINTS" id="PR00992">
    <property type="entry name" value="ALARACEMASE"/>
</dbReference>